<dbReference type="EMBL" id="FPJG01000006">
    <property type="protein sequence ID" value="SFW86686.1"/>
    <property type="molecule type" value="Genomic_DNA"/>
</dbReference>
<organism evidence="1 2">
    <name type="scientific">Amycolatopsis australiensis</name>
    <dbReference type="NCBI Taxonomy" id="546364"/>
    <lineage>
        <taxon>Bacteria</taxon>
        <taxon>Bacillati</taxon>
        <taxon>Actinomycetota</taxon>
        <taxon>Actinomycetes</taxon>
        <taxon>Pseudonocardiales</taxon>
        <taxon>Pseudonocardiaceae</taxon>
        <taxon>Amycolatopsis</taxon>
    </lineage>
</organism>
<proteinExistence type="predicted"/>
<name>A0A1K1SQX8_9PSEU</name>
<sequence>MKHTTPKGHTVITQRIDPVPDPWFGQRVWALTAGLRRRGLAGTGTMLVVTCEAHDADRAVATSAAERTGLRVTQLDPASAELVTALETRPTVVLACREGSARVAATRVPCRIFGDHPGMAWWRLLELAHADGAA</sequence>
<reference evidence="2" key="1">
    <citation type="submission" date="2016-11" db="EMBL/GenBank/DDBJ databases">
        <authorList>
            <person name="Varghese N."/>
            <person name="Submissions S."/>
        </authorList>
    </citation>
    <scope>NUCLEOTIDE SEQUENCE [LARGE SCALE GENOMIC DNA]</scope>
    <source>
        <strain evidence="2">DSM 44671</strain>
    </source>
</reference>
<dbReference type="AlphaFoldDB" id="A0A1K1SQX8"/>
<dbReference type="Proteomes" id="UP000182740">
    <property type="component" value="Unassembled WGS sequence"/>
</dbReference>
<dbReference type="STRING" id="546364.SAMN04489730_6471"/>
<keyword evidence="2" id="KW-1185">Reference proteome</keyword>
<protein>
    <submittedName>
        <fullName evidence="1">Uncharacterized protein</fullName>
    </submittedName>
</protein>
<evidence type="ECO:0000313" key="2">
    <source>
        <dbReference type="Proteomes" id="UP000182740"/>
    </source>
</evidence>
<gene>
    <name evidence="1" type="ORF">SAMN04489730_6471</name>
</gene>
<evidence type="ECO:0000313" key="1">
    <source>
        <dbReference type="EMBL" id="SFW86686.1"/>
    </source>
</evidence>
<accession>A0A1K1SQX8</accession>